<dbReference type="PANTHER" id="PTHR43401:SF2">
    <property type="entry name" value="L-THREONINE 3-DEHYDROGENASE"/>
    <property type="match status" value="1"/>
</dbReference>
<evidence type="ECO:0000259" key="5">
    <source>
        <dbReference type="Pfam" id="PF08240"/>
    </source>
</evidence>
<dbReference type="Gene3D" id="3.90.180.10">
    <property type="entry name" value="Medium-chain alcohol dehydrogenases, catalytic domain"/>
    <property type="match status" value="1"/>
</dbReference>
<keyword evidence="3" id="KW-0862">Zinc</keyword>
<dbReference type="AlphaFoldDB" id="A0AA37F7D7"/>
<dbReference type="PANTHER" id="PTHR43401">
    <property type="entry name" value="L-THREONINE 3-DEHYDROGENASE"/>
    <property type="match status" value="1"/>
</dbReference>
<keyword evidence="2" id="KW-0479">Metal-binding</keyword>
<dbReference type="Pfam" id="PF16912">
    <property type="entry name" value="Glu_dehyd_C"/>
    <property type="match status" value="1"/>
</dbReference>
<dbReference type="InterPro" id="IPR031640">
    <property type="entry name" value="Glu_dehyd_C"/>
</dbReference>
<comment type="cofactor">
    <cofactor evidence="1">
        <name>Zn(2+)</name>
        <dbReference type="ChEBI" id="CHEBI:29105"/>
    </cofactor>
</comment>
<keyword evidence="4" id="KW-0560">Oxidoreductase</keyword>
<dbReference type="SUPFAM" id="SSF50129">
    <property type="entry name" value="GroES-like"/>
    <property type="match status" value="1"/>
</dbReference>
<evidence type="ECO:0000256" key="2">
    <source>
        <dbReference type="ARBA" id="ARBA00022723"/>
    </source>
</evidence>
<comment type="caution">
    <text evidence="7">The sequence shown here is derived from an EMBL/GenBank/DDBJ whole genome shotgun (WGS) entry which is preliminary data.</text>
</comment>
<reference evidence="7" key="1">
    <citation type="journal article" date="2014" name="Int. J. Syst. Evol. Microbiol.">
        <title>Complete genome sequence of Corynebacterium casei LMG S-19264T (=DSM 44701T), isolated from a smear-ripened cheese.</title>
        <authorList>
            <consortium name="US DOE Joint Genome Institute (JGI-PGF)"/>
            <person name="Walter F."/>
            <person name="Albersmeier A."/>
            <person name="Kalinowski J."/>
            <person name="Ruckert C."/>
        </authorList>
    </citation>
    <scope>NUCLEOTIDE SEQUENCE</scope>
    <source>
        <strain evidence="7">JCM 3093</strain>
    </source>
</reference>
<feature type="domain" description="Glucose dehydrogenase C-terminal" evidence="6">
    <location>
        <begin position="145"/>
        <end position="348"/>
    </location>
</feature>
<name>A0AA37F7D7_9ACTN</name>
<dbReference type="GO" id="GO:0046872">
    <property type="term" value="F:metal ion binding"/>
    <property type="evidence" value="ECO:0007669"/>
    <property type="project" value="UniProtKB-KW"/>
</dbReference>
<dbReference type="EMBL" id="BMQD01000025">
    <property type="protein sequence ID" value="GGK91979.1"/>
    <property type="molecule type" value="Genomic_DNA"/>
</dbReference>
<proteinExistence type="predicted"/>
<protein>
    <submittedName>
        <fullName evidence="7">Threonine dehydrogenase</fullName>
    </submittedName>
</protein>
<dbReference type="InterPro" id="IPR050129">
    <property type="entry name" value="Zn_alcohol_dh"/>
</dbReference>
<dbReference type="Proteomes" id="UP000627984">
    <property type="component" value="Unassembled WGS sequence"/>
</dbReference>
<evidence type="ECO:0000256" key="4">
    <source>
        <dbReference type="ARBA" id="ARBA00023002"/>
    </source>
</evidence>
<evidence type="ECO:0000256" key="1">
    <source>
        <dbReference type="ARBA" id="ARBA00001947"/>
    </source>
</evidence>
<dbReference type="Gene3D" id="3.40.50.720">
    <property type="entry name" value="NAD(P)-binding Rossmann-like Domain"/>
    <property type="match status" value="1"/>
</dbReference>
<feature type="domain" description="Alcohol dehydrogenase-like N-terminal" evidence="5">
    <location>
        <begin position="26"/>
        <end position="124"/>
    </location>
</feature>
<reference evidence="7" key="2">
    <citation type="submission" date="2022-09" db="EMBL/GenBank/DDBJ databases">
        <authorList>
            <person name="Sun Q."/>
            <person name="Ohkuma M."/>
        </authorList>
    </citation>
    <scope>NUCLEOTIDE SEQUENCE</scope>
    <source>
        <strain evidence="7">JCM 3093</strain>
    </source>
</reference>
<evidence type="ECO:0000313" key="7">
    <source>
        <dbReference type="EMBL" id="GGK91979.1"/>
    </source>
</evidence>
<dbReference type="InterPro" id="IPR036291">
    <property type="entry name" value="NAD(P)-bd_dom_sf"/>
</dbReference>
<dbReference type="Pfam" id="PF08240">
    <property type="entry name" value="ADH_N"/>
    <property type="match status" value="1"/>
</dbReference>
<evidence type="ECO:0000313" key="8">
    <source>
        <dbReference type="Proteomes" id="UP000627984"/>
    </source>
</evidence>
<dbReference type="InterPro" id="IPR013154">
    <property type="entry name" value="ADH-like_N"/>
</dbReference>
<dbReference type="InterPro" id="IPR011032">
    <property type="entry name" value="GroES-like_sf"/>
</dbReference>
<evidence type="ECO:0000256" key="3">
    <source>
        <dbReference type="ARBA" id="ARBA00022833"/>
    </source>
</evidence>
<organism evidence="7 8">
    <name type="scientific">Planomonospora parontospora</name>
    <dbReference type="NCBI Taxonomy" id="58119"/>
    <lineage>
        <taxon>Bacteria</taxon>
        <taxon>Bacillati</taxon>
        <taxon>Actinomycetota</taxon>
        <taxon>Actinomycetes</taxon>
        <taxon>Streptosporangiales</taxon>
        <taxon>Streptosporangiaceae</taxon>
        <taxon>Planomonospora</taxon>
    </lineage>
</organism>
<dbReference type="SUPFAM" id="SSF51735">
    <property type="entry name" value="NAD(P)-binding Rossmann-fold domains"/>
    <property type="match status" value="1"/>
</dbReference>
<dbReference type="CDD" id="cd08230">
    <property type="entry name" value="glucose_DH"/>
    <property type="match status" value="1"/>
</dbReference>
<evidence type="ECO:0000259" key="6">
    <source>
        <dbReference type="Pfam" id="PF16912"/>
    </source>
</evidence>
<accession>A0AA37F7D7</accession>
<gene>
    <name evidence="7" type="primary">gdh</name>
    <name evidence="7" type="ORF">GCM10010126_59170</name>
</gene>
<sequence>MRALTVTPLRAGTAEVRELPDPVPDEGELLVEGLALGICGTDREIASGAYGWAPPGRDHLVLGHESLGRVRSAPDGSGFSAGDLVVGVVRRPDPVPCGACARGEFDMCRNGRYTERGIKQLDGYGSRLWTVEPSYAVLLDPRLEHVGVLMEPATVVAKAWEQVDRVGARAWFEPRRVLVTGAGPIGLLAALLGVQRGLEVHVLDLATGGPKPRAVRELGAEYHSAGAGEVTERVEPDIIIEATGASRVVFEVMAGTAPYGIVCLTGVSPVGRRISVDVGAANREIVLENDVVVGSVNANLRHYATAADALAEADPDWLSRLITRRVPLERFTEALTADPDDIKVVLTLD</sequence>
<dbReference type="RefSeq" id="WP_191897701.1">
    <property type="nucleotide sequence ID" value="NZ_BMQD01000025.1"/>
</dbReference>
<dbReference type="GO" id="GO:0016491">
    <property type="term" value="F:oxidoreductase activity"/>
    <property type="evidence" value="ECO:0007669"/>
    <property type="project" value="UniProtKB-KW"/>
</dbReference>